<dbReference type="PANTHER" id="PTHR40065:SF3">
    <property type="entry name" value="RNA-BINDING PROTEIN YHBY"/>
    <property type="match status" value="1"/>
</dbReference>
<dbReference type="SMART" id="SM01103">
    <property type="entry name" value="CRS1_YhbY"/>
    <property type="match status" value="1"/>
</dbReference>
<dbReference type="InterPro" id="IPR051925">
    <property type="entry name" value="RNA-binding_domain"/>
</dbReference>
<evidence type="ECO:0000313" key="4">
    <source>
        <dbReference type="EMBL" id="ABQ13752.1"/>
    </source>
</evidence>
<dbReference type="eggNOG" id="COG1534">
    <property type="taxonomic scope" value="Bacteria"/>
</dbReference>
<evidence type="ECO:0000259" key="3">
    <source>
        <dbReference type="PROSITE" id="PS51295"/>
    </source>
</evidence>
<gene>
    <name evidence="4" type="ordered locus">DNO_1240</name>
</gene>
<dbReference type="PROSITE" id="PS51295">
    <property type="entry name" value="CRM"/>
    <property type="match status" value="1"/>
</dbReference>
<keyword evidence="5" id="KW-1185">Reference proteome</keyword>
<dbReference type="EMBL" id="CP000513">
    <property type="protein sequence ID" value="ABQ13752.1"/>
    <property type="molecule type" value="Genomic_DNA"/>
</dbReference>
<dbReference type="PANTHER" id="PTHR40065">
    <property type="entry name" value="RNA-BINDING PROTEIN YHBY"/>
    <property type="match status" value="1"/>
</dbReference>
<dbReference type="GO" id="GO:0003723">
    <property type="term" value="F:RNA binding"/>
    <property type="evidence" value="ECO:0007669"/>
    <property type="project" value="UniProtKB-UniRule"/>
</dbReference>
<protein>
    <submittedName>
        <fullName evidence="4">YhbY family protein</fullName>
    </submittedName>
</protein>
<keyword evidence="1 2" id="KW-0694">RNA-binding</keyword>
<evidence type="ECO:0000256" key="2">
    <source>
        <dbReference type="PROSITE-ProRule" id="PRU00626"/>
    </source>
</evidence>
<dbReference type="OrthoDB" id="9797519at2"/>
<evidence type="ECO:0000256" key="1">
    <source>
        <dbReference type="ARBA" id="ARBA00022884"/>
    </source>
</evidence>
<dbReference type="Gene3D" id="3.30.110.60">
    <property type="entry name" value="YhbY-like"/>
    <property type="match status" value="1"/>
</dbReference>
<organism evidence="4 5">
    <name type="scientific">Dichelobacter nodosus (strain VCS1703A)</name>
    <dbReference type="NCBI Taxonomy" id="246195"/>
    <lineage>
        <taxon>Bacteria</taxon>
        <taxon>Pseudomonadati</taxon>
        <taxon>Pseudomonadota</taxon>
        <taxon>Gammaproteobacteria</taxon>
        <taxon>Cardiobacteriales</taxon>
        <taxon>Cardiobacteriaceae</taxon>
        <taxon>Dichelobacter</taxon>
    </lineage>
</organism>
<dbReference type="SUPFAM" id="SSF75471">
    <property type="entry name" value="YhbY-like"/>
    <property type="match status" value="1"/>
</dbReference>
<dbReference type="InterPro" id="IPR001890">
    <property type="entry name" value="RNA-binding_CRM"/>
</dbReference>
<dbReference type="InterPro" id="IPR035920">
    <property type="entry name" value="YhbY-like_sf"/>
</dbReference>
<sequence>MLNKTQIRFLKSTAHHLHPVILIGNQGTTQAVQREINTALDAHELIKIKLPPVTNNDQLTMIDEIITAQHAEFVQKIGHIAIIYRHNPQQPKITLPRA</sequence>
<feature type="domain" description="CRM" evidence="3">
    <location>
        <begin position="1"/>
        <end position="96"/>
    </location>
</feature>
<dbReference type="RefSeq" id="WP_012031535.1">
    <property type="nucleotide sequence ID" value="NC_009446.1"/>
</dbReference>
<dbReference type="KEGG" id="dno:DNO_1240"/>
<proteinExistence type="predicted"/>
<dbReference type="Pfam" id="PF01985">
    <property type="entry name" value="CRS1_YhbY"/>
    <property type="match status" value="1"/>
</dbReference>
<dbReference type="HOGENOM" id="CLU_095994_2_0_6"/>
<accession>A5EXB7</accession>
<reference evidence="4 5" key="1">
    <citation type="journal article" date="2007" name="Nat. Biotechnol.">
        <title>Genome sequence and identification of candidate vaccine antigens from the animal pathogen Dichelobacter nodosus.</title>
        <authorList>
            <person name="Myers G.S."/>
            <person name="Parker D."/>
            <person name="Al-Hasani K."/>
            <person name="Kennan R.M."/>
            <person name="Seemann T."/>
            <person name="Ren Q."/>
            <person name="Badger J.H."/>
            <person name="Selengut J.D."/>
            <person name="Deboy R.T."/>
            <person name="Tettelin H."/>
            <person name="Boyce J.D."/>
            <person name="McCarl V.P."/>
            <person name="Han X."/>
            <person name="Nelson W.C."/>
            <person name="Madupu R."/>
            <person name="Mohamoud Y."/>
            <person name="Holley T."/>
            <person name="Fedorova N."/>
            <person name="Khouri H."/>
            <person name="Bottomley S.P."/>
            <person name="Whittington R.J."/>
            <person name="Adler B."/>
            <person name="Songer J.G."/>
            <person name="Rood J.I."/>
            <person name="Paulsen I.T."/>
        </authorList>
    </citation>
    <scope>NUCLEOTIDE SEQUENCE [LARGE SCALE GENOMIC DNA]</scope>
    <source>
        <strain evidence="4 5">VCS1703A</strain>
    </source>
</reference>
<evidence type="ECO:0000313" key="5">
    <source>
        <dbReference type="Proteomes" id="UP000000248"/>
    </source>
</evidence>
<dbReference type="STRING" id="246195.DNO_1240"/>
<dbReference type="Proteomes" id="UP000000248">
    <property type="component" value="Chromosome"/>
</dbReference>
<name>A5EXB7_DICNV</name>
<dbReference type="AlphaFoldDB" id="A5EXB7"/>